<dbReference type="Proteomes" id="UP001041814">
    <property type="component" value="Unassembled WGS sequence"/>
</dbReference>
<evidence type="ECO:0000313" key="5">
    <source>
        <dbReference type="Proteomes" id="UP001041814"/>
    </source>
</evidence>
<dbReference type="SUPFAM" id="SSF69047">
    <property type="entry name" value="Hypothetical protein YjbJ"/>
    <property type="match status" value="1"/>
</dbReference>
<reference evidence="4" key="2">
    <citation type="journal article" date="2020" name="Microorganisms">
        <title>Osmotic Adaptation and Compatible Solute Biosynthesis of Phototrophic Bacteria as Revealed from Genome Analyses.</title>
        <authorList>
            <person name="Imhoff J.F."/>
            <person name="Rahn T."/>
            <person name="Kunzel S."/>
            <person name="Keller A."/>
            <person name="Neulinger S.C."/>
        </authorList>
    </citation>
    <scope>NUCLEOTIDE SEQUENCE</scope>
    <source>
        <strain evidence="4">IM 151</strain>
    </source>
</reference>
<dbReference type="InterPro" id="IPR036629">
    <property type="entry name" value="YjbJ_sf"/>
</dbReference>
<keyword evidence="5" id="KW-1185">Reference proteome</keyword>
<comment type="caution">
    <text evidence="4">The sequence shown here is derived from an EMBL/GenBank/DDBJ whole genome shotgun (WGS) entry which is preliminary data.</text>
</comment>
<gene>
    <name evidence="4" type="ORF">CKO43_18840</name>
</gene>
<sequence length="61" mass="6652">MNKDQLRGAIKEAAGKVQRGFGQVVDSPKHQAKGSLKQAQGRAQQVRGDAKELVKDVLRKP</sequence>
<dbReference type="Gene3D" id="1.10.1470.10">
    <property type="entry name" value="YjbJ"/>
    <property type="match status" value="1"/>
</dbReference>
<name>A0ABS1DXM5_RUBGE</name>
<reference evidence="4" key="1">
    <citation type="submission" date="2017-08" db="EMBL/GenBank/DDBJ databases">
        <authorList>
            <person name="Imhoff J.F."/>
            <person name="Rahn T."/>
            <person name="Kuenzel S."/>
            <person name="Neulinger S.C."/>
        </authorList>
    </citation>
    <scope>NUCLEOTIDE SEQUENCE</scope>
    <source>
        <strain evidence="4">IM 151</strain>
    </source>
</reference>
<evidence type="ECO:0000256" key="2">
    <source>
        <dbReference type="SAM" id="MobiDB-lite"/>
    </source>
</evidence>
<feature type="region of interest" description="Disordered" evidence="2">
    <location>
        <begin position="27"/>
        <end position="61"/>
    </location>
</feature>
<dbReference type="Pfam" id="PF05532">
    <property type="entry name" value="CsbD"/>
    <property type="match status" value="1"/>
</dbReference>
<dbReference type="EMBL" id="NRRU01000082">
    <property type="protein sequence ID" value="MBK1714822.1"/>
    <property type="molecule type" value="Genomic_DNA"/>
</dbReference>
<protein>
    <submittedName>
        <fullName evidence="4">CsbD family protein</fullName>
    </submittedName>
</protein>
<comment type="similarity">
    <text evidence="1">Belongs to the UPF0337 (CsbD) family.</text>
</comment>
<accession>A0ABS1DXM5</accession>
<feature type="compositionally biased region" description="Basic and acidic residues" evidence="2">
    <location>
        <begin position="48"/>
        <end position="61"/>
    </location>
</feature>
<feature type="domain" description="CsbD-like" evidence="3">
    <location>
        <begin position="4"/>
        <end position="56"/>
    </location>
</feature>
<evidence type="ECO:0000256" key="1">
    <source>
        <dbReference type="ARBA" id="ARBA00009129"/>
    </source>
</evidence>
<organism evidence="4 5">
    <name type="scientific">Rubrivivax gelatinosus</name>
    <name type="common">Rhodocyclus gelatinosus</name>
    <name type="synonym">Rhodopseudomonas gelatinosa</name>
    <dbReference type="NCBI Taxonomy" id="28068"/>
    <lineage>
        <taxon>Bacteria</taxon>
        <taxon>Pseudomonadati</taxon>
        <taxon>Pseudomonadota</taxon>
        <taxon>Betaproteobacteria</taxon>
        <taxon>Burkholderiales</taxon>
        <taxon>Sphaerotilaceae</taxon>
        <taxon>Rubrivivax</taxon>
    </lineage>
</organism>
<dbReference type="InterPro" id="IPR008462">
    <property type="entry name" value="CsbD"/>
</dbReference>
<dbReference type="RefSeq" id="WP_200229659.1">
    <property type="nucleotide sequence ID" value="NZ_NRRT01000036.1"/>
</dbReference>
<proteinExistence type="inferred from homology"/>
<evidence type="ECO:0000259" key="3">
    <source>
        <dbReference type="Pfam" id="PF05532"/>
    </source>
</evidence>
<evidence type="ECO:0000313" key="4">
    <source>
        <dbReference type="EMBL" id="MBK1714822.1"/>
    </source>
</evidence>